<dbReference type="InterPro" id="IPR030678">
    <property type="entry name" value="Peptide/Ni-bd"/>
</dbReference>
<evidence type="ECO:0000313" key="7">
    <source>
        <dbReference type="Proteomes" id="UP000244940"/>
    </source>
</evidence>
<evidence type="ECO:0000256" key="2">
    <source>
        <dbReference type="ARBA" id="ARBA00005695"/>
    </source>
</evidence>
<evidence type="ECO:0000256" key="4">
    <source>
        <dbReference type="SAM" id="SignalP"/>
    </source>
</evidence>
<dbReference type="GO" id="GO:0030288">
    <property type="term" value="C:outer membrane-bounded periplasmic space"/>
    <property type="evidence" value="ECO:0007669"/>
    <property type="project" value="UniProtKB-ARBA"/>
</dbReference>
<protein>
    <submittedName>
        <fullName evidence="6">ABC transporter substrate-binding protein</fullName>
    </submittedName>
</protein>
<keyword evidence="7" id="KW-1185">Reference proteome</keyword>
<feature type="chain" id="PRO_5015769440" evidence="4">
    <location>
        <begin position="23"/>
        <end position="504"/>
    </location>
</feature>
<dbReference type="InterPro" id="IPR039424">
    <property type="entry name" value="SBP_5"/>
</dbReference>
<dbReference type="Pfam" id="PF00496">
    <property type="entry name" value="SBP_bac_5"/>
    <property type="match status" value="1"/>
</dbReference>
<dbReference type="CDD" id="cd08515">
    <property type="entry name" value="PBP2_NikA_DppA_OppA_like_10"/>
    <property type="match status" value="1"/>
</dbReference>
<organism evidence="6 7">
    <name type="scientific">Pararhodobacter marinus</name>
    <dbReference type="NCBI Taxonomy" id="2184063"/>
    <lineage>
        <taxon>Bacteria</taxon>
        <taxon>Pseudomonadati</taxon>
        <taxon>Pseudomonadota</taxon>
        <taxon>Alphaproteobacteria</taxon>
        <taxon>Rhodobacterales</taxon>
        <taxon>Paracoccaceae</taxon>
        <taxon>Pararhodobacter</taxon>
    </lineage>
</organism>
<dbReference type="AlphaFoldDB" id="A0A2U2C6V7"/>
<proteinExistence type="inferred from homology"/>
<evidence type="ECO:0000256" key="3">
    <source>
        <dbReference type="ARBA" id="ARBA00022729"/>
    </source>
</evidence>
<dbReference type="GeneID" id="94366483"/>
<comment type="subcellular location">
    <subcellularLocation>
        <location evidence="1">Periplasm</location>
    </subcellularLocation>
</comment>
<dbReference type="PROSITE" id="PS01040">
    <property type="entry name" value="SBP_BACTERIAL_5"/>
    <property type="match status" value="1"/>
</dbReference>
<dbReference type="Gene3D" id="3.90.76.10">
    <property type="entry name" value="Dipeptide-binding Protein, Domain 1"/>
    <property type="match status" value="1"/>
</dbReference>
<comment type="similarity">
    <text evidence="2">Belongs to the bacterial solute-binding protein 5 family.</text>
</comment>
<dbReference type="PANTHER" id="PTHR30290:SF38">
    <property type="entry name" value="D,D-DIPEPTIDE-BINDING PERIPLASMIC PROTEIN DDPA-RELATED"/>
    <property type="match status" value="1"/>
</dbReference>
<dbReference type="RefSeq" id="WP_109534431.1">
    <property type="nucleotide sequence ID" value="NZ_QEYD01000010.1"/>
</dbReference>
<comment type="caution">
    <text evidence="6">The sequence shown here is derived from an EMBL/GenBank/DDBJ whole genome shotgun (WGS) entry which is preliminary data.</text>
</comment>
<keyword evidence="3 4" id="KW-0732">Signal</keyword>
<accession>A0A2U2C6V7</accession>
<feature type="domain" description="Solute-binding protein family 5" evidence="5">
    <location>
        <begin position="70"/>
        <end position="425"/>
    </location>
</feature>
<dbReference type="Proteomes" id="UP000244940">
    <property type="component" value="Unassembled WGS sequence"/>
</dbReference>
<dbReference type="GO" id="GO:0043190">
    <property type="term" value="C:ATP-binding cassette (ABC) transporter complex"/>
    <property type="evidence" value="ECO:0007669"/>
    <property type="project" value="InterPro"/>
</dbReference>
<dbReference type="SUPFAM" id="SSF53850">
    <property type="entry name" value="Periplasmic binding protein-like II"/>
    <property type="match status" value="1"/>
</dbReference>
<dbReference type="Gene3D" id="3.10.105.10">
    <property type="entry name" value="Dipeptide-binding Protein, Domain 3"/>
    <property type="match status" value="1"/>
</dbReference>
<dbReference type="InterPro" id="IPR000914">
    <property type="entry name" value="SBP_5_dom"/>
</dbReference>
<dbReference type="OrthoDB" id="9803988at2"/>
<dbReference type="InterPro" id="IPR023765">
    <property type="entry name" value="SBP_5_CS"/>
</dbReference>
<gene>
    <name evidence="6" type="ORF">C4N9_16430</name>
</gene>
<reference evidence="6 7" key="1">
    <citation type="submission" date="2018-05" db="EMBL/GenBank/DDBJ databases">
        <title>Pararhodobacter marina sp. nov., isolated from deep-sea water of the Indian Ocean.</title>
        <authorList>
            <person name="Lai Q.Sr."/>
            <person name="Liu X."/>
            <person name="Shao Z."/>
        </authorList>
    </citation>
    <scope>NUCLEOTIDE SEQUENCE [LARGE SCALE GENOMIC DNA]</scope>
    <source>
        <strain evidence="6 7">CIC4N-9</strain>
    </source>
</reference>
<dbReference type="PANTHER" id="PTHR30290">
    <property type="entry name" value="PERIPLASMIC BINDING COMPONENT OF ABC TRANSPORTER"/>
    <property type="match status" value="1"/>
</dbReference>
<evidence type="ECO:0000256" key="1">
    <source>
        <dbReference type="ARBA" id="ARBA00004418"/>
    </source>
</evidence>
<dbReference type="Gene3D" id="3.40.190.10">
    <property type="entry name" value="Periplasmic binding protein-like II"/>
    <property type="match status" value="1"/>
</dbReference>
<evidence type="ECO:0000259" key="5">
    <source>
        <dbReference type="Pfam" id="PF00496"/>
    </source>
</evidence>
<feature type="signal peptide" evidence="4">
    <location>
        <begin position="1"/>
        <end position="22"/>
    </location>
</feature>
<dbReference type="PIRSF" id="PIRSF002741">
    <property type="entry name" value="MppA"/>
    <property type="match status" value="1"/>
</dbReference>
<sequence length="504" mass="55402">MPFRRSLIATSLALLAASPTYGQQSENTVRFAYGQSLENPNPYFTTLRLGVILGRNVWDTLVTRDLETGEFAPLLATEWQWIDETTLEMSLREGVSFHDGSSFEAEDVVATLSYVADPDNRIVSQQVASWIESVEQVDEYTVLIHTAGPAPSAMEFLSTQLAIFPAEYFTGPVGESDAPLPVGTGPFQYTEYTPGGDIVLSRFADYFATDAKGAASLDRVVIRTVPDVQTQVAGMLSGELDFLIGLPRDQADQLGTLPSVNVESGETMRIVFLQINTTETGPNAALRDLRVRQALNYAIDKEAISSNLVGEGSTPINAVCFIDQFGCTEEGITAYPYDPERARELLAEAGYADGLTIELAAYRDRNLSEAIINYLGEVGVTVTLNYLQPAALRDGMRAHTTELVQMAWGSYSIYDLSASTPVYYGGQPDDNNMDPDLIAILDQTAQTTDPEIRAGLFQQALARIADQAYAVPMFSLPIYYAGAEGLRYETYPDEILRFWNYGWE</sequence>
<dbReference type="GO" id="GO:1904680">
    <property type="term" value="F:peptide transmembrane transporter activity"/>
    <property type="evidence" value="ECO:0007669"/>
    <property type="project" value="TreeGrafter"/>
</dbReference>
<dbReference type="EMBL" id="QEYD01000010">
    <property type="protein sequence ID" value="PWE27620.1"/>
    <property type="molecule type" value="Genomic_DNA"/>
</dbReference>
<name>A0A2U2C6V7_9RHOB</name>
<dbReference type="GO" id="GO:0015833">
    <property type="term" value="P:peptide transport"/>
    <property type="evidence" value="ECO:0007669"/>
    <property type="project" value="TreeGrafter"/>
</dbReference>
<evidence type="ECO:0000313" key="6">
    <source>
        <dbReference type="EMBL" id="PWE27620.1"/>
    </source>
</evidence>